<comment type="caution">
    <text evidence="2">The sequence shown here is derived from an EMBL/GenBank/DDBJ whole genome shotgun (WGS) entry which is preliminary data.</text>
</comment>
<reference evidence="2 3" key="1">
    <citation type="journal article" date="2020" name="Phytopathology">
        <title>Genome Sequence Resources of Colletotrichum truncatum, C. plurivorum, C. musicola, and C. sojae: Four Species Pathogenic to Soybean (Glycine max).</title>
        <authorList>
            <person name="Rogerio F."/>
            <person name="Boufleur T.R."/>
            <person name="Ciampi-Guillardi M."/>
            <person name="Sukno S.A."/>
            <person name="Thon M.R."/>
            <person name="Massola Junior N.S."/>
            <person name="Baroncelli R."/>
        </authorList>
    </citation>
    <scope>NUCLEOTIDE SEQUENCE [LARGE SCALE GENOMIC DNA]</scope>
    <source>
        <strain evidence="2 3">LFN0009</strain>
    </source>
</reference>
<protein>
    <submittedName>
        <fullName evidence="2">Het domain-containing protein</fullName>
    </submittedName>
</protein>
<organism evidence="2 3">
    <name type="scientific">Colletotrichum sojae</name>
    <dbReference type="NCBI Taxonomy" id="2175907"/>
    <lineage>
        <taxon>Eukaryota</taxon>
        <taxon>Fungi</taxon>
        <taxon>Dikarya</taxon>
        <taxon>Ascomycota</taxon>
        <taxon>Pezizomycotina</taxon>
        <taxon>Sordariomycetes</taxon>
        <taxon>Hypocreomycetidae</taxon>
        <taxon>Glomerellales</taxon>
        <taxon>Glomerellaceae</taxon>
        <taxon>Colletotrichum</taxon>
        <taxon>Colletotrichum orchidearum species complex</taxon>
    </lineage>
</organism>
<evidence type="ECO:0000256" key="1">
    <source>
        <dbReference type="SAM" id="MobiDB-lite"/>
    </source>
</evidence>
<sequence length="226" mass="24844">MRLIDTQSLSLQEDDEVSFQDMTTPGAASKKTGWAKTAKTYELARARGLTHAWVDTCCVDKSSIAEPIEANNSMFRWYEASAVCEQSLPGSDAAQSAATIYGFPGLGKDYEDTILKEVLGRILKWPDFRAKEVRFVERRRGLSGFWYWGRETTCVATFGARLETDDVGGGVSVFRVFLTGRHPKSSTNTSSQPTKSNPTPGVARRKPPTSSLLGNGHSITPTVQKQ</sequence>
<proteinExistence type="predicted"/>
<feature type="compositionally biased region" description="Polar residues" evidence="1">
    <location>
        <begin position="208"/>
        <end position="226"/>
    </location>
</feature>
<dbReference type="AlphaFoldDB" id="A0A8H6MKB5"/>
<accession>A0A8H6MKB5</accession>
<feature type="region of interest" description="Disordered" evidence="1">
    <location>
        <begin position="182"/>
        <end position="226"/>
    </location>
</feature>
<gene>
    <name evidence="2" type="ORF">CSOJ01_14041</name>
</gene>
<keyword evidence="3" id="KW-1185">Reference proteome</keyword>
<dbReference type="Proteomes" id="UP000652219">
    <property type="component" value="Unassembled WGS sequence"/>
</dbReference>
<evidence type="ECO:0000313" key="3">
    <source>
        <dbReference type="Proteomes" id="UP000652219"/>
    </source>
</evidence>
<dbReference type="PANTHER" id="PTHR10622">
    <property type="entry name" value="HET DOMAIN-CONTAINING PROTEIN"/>
    <property type="match status" value="1"/>
</dbReference>
<feature type="compositionally biased region" description="Polar residues" evidence="1">
    <location>
        <begin position="185"/>
        <end position="199"/>
    </location>
</feature>
<dbReference type="PANTHER" id="PTHR10622:SF12">
    <property type="entry name" value="HET DOMAIN-CONTAINING PROTEIN"/>
    <property type="match status" value="1"/>
</dbReference>
<dbReference type="EMBL" id="WIGN01000444">
    <property type="protein sequence ID" value="KAF6793012.1"/>
    <property type="molecule type" value="Genomic_DNA"/>
</dbReference>
<name>A0A8H6MKB5_9PEZI</name>
<evidence type="ECO:0000313" key="2">
    <source>
        <dbReference type="EMBL" id="KAF6793012.1"/>
    </source>
</evidence>